<dbReference type="PANTHER" id="PTHR12677">
    <property type="entry name" value="GOLGI APPARATUS MEMBRANE PROTEIN TVP38-RELATED"/>
    <property type="match status" value="1"/>
</dbReference>
<dbReference type="GO" id="GO:0005886">
    <property type="term" value="C:plasma membrane"/>
    <property type="evidence" value="ECO:0007669"/>
    <property type="project" value="UniProtKB-SubCell"/>
</dbReference>
<comment type="subcellular location">
    <subcellularLocation>
        <location evidence="1 6">Cell membrane</location>
        <topology evidence="1 6">Multi-pass membrane protein</topology>
    </subcellularLocation>
</comment>
<feature type="domain" description="VTT" evidence="7">
    <location>
        <begin position="35"/>
        <end position="149"/>
    </location>
</feature>
<evidence type="ECO:0000256" key="3">
    <source>
        <dbReference type="ARBA" id="ARBA00022692"/>
    </source>
</evidence>
<dbReference type="Proteomes" id="UP000032076">
    <property type="component" value="Unassembled WGS sequence"/>
</dbReference>
<proteinExistence type="inferred from homology"/>
<feature type="transmembrane region" description="Helical" evidence="6">
    <location>
        <begin position="58"/>
        <end position="76"/>
    </location>
</feature>
<reference evidence="8 11" key="1">
    <citation type="submission" date="2014-07" db="EMBL/GenBank/DDBJ databases">
        <authorList>
            <person name="Wibberg Daniel"/>
        </authorList>
    </citation>
    <scope>NUCLEOTIDE SEQUENCE [LARGE SCALE GENOMIC DNA]</scope>
</reference>
<dbReference type="Pfam" id="PF09335">
    <property type="entry name" value="VTT_dom"/>
    <property type="match status" value="1"/>
</dbReference>
<evidence type="ECO:0000256" key="1">
    <source>
        <dbReference type="ARBA" id="ARBA00004651"/>
    </source>
</evidence>
<keyword evidence="5 6" id="KW-0472">Membrane</keyword>
<sequence>MGEKTNYVLSFLEFSGFFAPVAFILFHIVRQFLFIPAVIVCLAGGLLFGSVFGSLYSLIGLTISSFLIYFLLKLFPSVHNRLHQIKLKWFGPYTNLTHGQIALLKLIPFMHYQLLSYCLLERNKNFQDYAVGSLYTNIPVVIFYTVFGQFFNSFTPTMAVIFLIALSVLIVVLREKFVVIKWKDFFKATS</sequence>
<dbReference type="RefSeq" id="WP_034771624.1">
    <property type="nucleotide sequence ID" value="NZ_CCRF01000067.1"/>
</dbReference>
<dbReference type="Proteomes" id="UP000040576">
    <property type="component" value="Unassembled WGS sequence"/>
</dbReference>
<feature type="transmembrane region" description="Helical" evidence="6">
    <location>
        <begin position="33"/>
        <end position="52"/>
    </location>
</feature>
<comment type="similarity">
    <text evidence="6">Belongs to the TVP38/TMEM64 family.</text>
</comment>
<keyword evidence="2 6" id="KW-1003">Cell membrane</keyword>
<feature type="transmembrane region" description="Helical" evidence="6">
    <location>
        <begin position="6"/>
        <end position="26"/>
    </location>
</feature>
<dbReference type="PANTHER" id="PTHR12677:SF59">
    <property type="entry name" value="GOLGI APPARATUS MEMBRANE PROTEIN TVP38-RELATED"/>
    <property type="match status" value="1"/>
</dbReference>
<evidence type="ECO:0000313" key="8">
    <source>
        <dbReference type="EMBL" id="CEE02257.1"/>
    </source>
</evidence>
<dbReference type="AlphaFoldDB" id="A0A090IX34"/>
<keyword evidence="3 6" id="KW-0812">Transmembrane</keyword>
<reference evidence="9 10" key="2">
    <citation type="submission" date="2015-01" db="EMBL/GenBank/DDBJ databases">
        <title>Draft Genome Sequences of Four Bacillus thermoamylovorans Strains, Isolated From Food Products.</title>
        <authorList>
            <person name="Krawcyk A.O."/>
            <person name="Berendsen E.M."/>
            <person name="Eijlander R.T."/>
            <person name="de Jong A."/>
            <person name="Wells-Bennik M."/>
            <person name="Kuipers O.P."/>
        </authorList>
    </citation>
    <scope>NUCLEOTIDE SEQUENCE [LARGE SCALE GENOMIC DNA]</scope>
    <source>
        <strain evidence="9 10">B4167</strain>
    </source>
</reference>
<dbReference type="InterPro" id="IPR032816">
    <property type="entry name" value="VTT_dom"/>
</dbReference>
<keyword evidence="11" id="KW-1185">Reference proteome</keyword>
<gene>
    <name evidence="9" type="ORF">B4167_0782</name>
    <name evidence="8" type="ORF">BT1A1_2439</name>
</gene>
<dbReference type="KEGG" id="bthv:CQJ30_13415"/>
<evidence type="ECO:0000313" key="11">
    <source>
        <dbReference type="Proteomes" id="UP000040576"/>
    </source>
</evidence>
<dbReference type="PATRIC" id="fig|35841.6.peg.3863"/>
<feature type="transmembrane region" description="Helical" evidence="6">
    <location>
        <begin position="153"/>
        <end position="173"/>
    </location>
</feature>
<evidence type="ECO:0000313" key="10">
    <source>
        <dbReference type="Proteomes" id="UP000032076"/>
    </source>
</evidence>
<accession>A0A090IX34</accession>
<evidence type="ECO:0000313" key="9">
    <source>
        <dbReference type="EMBL" id="KIO70092.1"/>
    </source>
</evidence>
<evidence type="ECO:0000256" key="4">
    <source>
        <dbReference type="ARBA" id="ARBA00022989"/>
    </source>
</evidence>
<keyword evidence="4 6" id="KW-1133">Transmembrane helix</keyword>
<dbReference type="STRING" id="35841.B4167_0782"/>
<dbReference type="OrthoDB" id="2451090at2"/>
<evidence type="ECO:0000256" key="6">
    <source>
        <dbReference type="RuleBase" id="RU366058"/>
    </source>
</evidence>
<name>A0A090IX34_9BACI</name>
<dbReference type="EMBL" id="CCRF01000067">
    <property type="protein sequence ID" value="CEE02257.1"/>
    <property type="molecule type" value="Genomic_DNA"/>
</dbReference>
<dbReference type="InterPro" id="IPR015414">
    <property type="entry name" value="TMEM64"/>
</dbReference>
<evidence type="ECO:0000256" key="2">
    <source>
        <dbReference type="ARBA" id="ARBA00022475"/>
    </source>
</evidence>
<dbReference type="EMBL" id="JXLU01000147">
    <property type="protein sequence ID" value="KIO70092.1"/>
    <property type="molecule type" value="Genomic_DNA"/>
</dbReference>
<evidence type="ECO:0000256" key="5">
    <source>
        <dbReference type="ARBA" id="ARBA00023136"/>
    </source>
</evidence>
<evidence type="ECO:0000259" key="7">
    <source>
        <dbReference type="Pfam" id="PF09335"/>
    </source>
</evidence>
<dbReference type="GeneID" id="92961770"/>
<feature type="transmembrane region" description="Helical" evidence="6">
    <location>
        <begin position="129"/>
        <end position="147"/>
    </location>
</feature>
<protein>
    <recommendedName>
        <fullName evidence="6">TVP38/TMEM64 family membrane protein</fullName>
    </recommendedName>
</protein>
<organism evidence="8 11">
    <name type="scientific">Caldibacillus thermoamylovorans</name>
    <dbReference type="NCBI Taxonomy" id="35841"/>
    <lineage>
        <taxon>Bacteria</taxon>
        <taxon>Bacillati</taxon>
        <taxon>Bacillota</taxon>
        <taxon>Bacilli</taxon>
        <taxon>Bacillales</taxon>
        <taxon>Bacillaceae</taxon>
        <taxon>Caldibacillus</taxon>
    </lineage>
</organism>
<dbReference type="eggNOG" id="COG0398">
    <property type="taxonomic scope" value="Bacteria"/>
</dbReference>